<organism evidence="1 2">
    <name type="scientific">Rodentibacter rarus</name>
    <dbReference type="NCBI Taxonomy" id="1908260"/>
    <lineage>
        <taxon>Bacteria</taxon>
        <taxon>Pseudomonadati</taxon>
        <taxon>Pseudomonadota</taxon>
        <taxon>Gammaproteobacteria</taxon>
        <taxon>Pasteurellales</taxon>
        <taxon>Pasteurellaceae</taxon>
        <taxon>Rodentibacter</taxon>
    </lineage>
</organism>
<dbReference type="AlphaFoldDB" id="A0A1V3II08"/>
<gene>
    <name evidence="1" type="ORF">BKK50_09755</name>
</gene>
<sequence length="171" mass="20333">MSETYLVSQMVKLIEQCYKENAIVSYKLKELAEREKILNAQISSFTTSLGYIDPDFDMRMIKKDYDTAKLLRQKPFNKNLSYLISQVFKQNNYWRNLYSITLDAIKIDRELLSTSRIEITMPHQCAIGNALRKLYKQGIIERQEKYLHCKIKKRGMFDTSEWRLKQIEKEG</sequence>
<accession>A0A1V3II08</accession>
<dbReference type="RefSeq" id="WP_077417655.1">
    <property type="nucleotide sequence ID" value="NZ_MLHI01000040.1"/>
</dbReference>
<keyword evidence="2" id="KW-1185">Reference proteome</keyword>
<comment type="caution">
    <text evidence="1">The sequence shown here is derived from an EMBL/GenBank/DDBJ whole genome shotgun (WGS) entry which is preliminary data.</text>
</comment>
<evidence type="ECO:0000313" key="1">
    <source>
        <dbReference type="EMBL" id="OOF40340.1"/>
    </source>
</evidence>
<dbReference type="OrthoDB" id="5676127at2"/>
<dbReference type="Proteomes" id="UP000189433">
    <property type="component" value="Unassembled WGS sequence"/>
</dbReference>
<name>A0A1V3II08_9PAST</name>
<dbReference type="EMBL" id="MLHJ01000104">
    <property type="protein sequence ID" value="OOF40340.1"/>
    <property type="molecule type" value="Genomic_DNA"/>
</dbReference>
<protein>
    <submittedName>
        <fullName evidence="1">Uncharacterized protein</fullName>
    </submittedName>
</protein>
<proteinExistence type="predicted"/>
<evidence type="ECO:0000313" key="2">
    <source>
        <dbReference type="Proteomes" id="UP000189433"/>
    </source>
</evidence>
<reference evidence="1 2" key="1">
    <citation type="submission" date="2016-10" db="EMBL/GenBank/DDBJ databases">
        <title>Rodentibacter gen. nov. and new species.</title>
        <authorList>
            <person name="Christensen H."/>
        </authorList>
    </citation>
    <scope>NUCLEOTIDE SEQUENCE [LARGE SCALE GENOMIC DNA]</scope>
    <source>
        <strain evidence="1 2">CCUG17206</strain>
    </source>
</reference>